<feature type="binding site" evidence="2">
    <location>
        <begin position="184"/>
        <end position="186"/>
    </location>
    <ligand>
        <name>ATP</name>
        <dbReference type="ChEBI" id="CHEBI:30616"/>
    </ligand>
</feature>
<feature type="binding site" evidence="2">
    <location>
        <position position="44"/>
    </location>
    <ligand>
        <name>ATP</name>
        <dbReference type="ChEBI" id="CHEBI:30616"/>
    </ligand>
</feature>
<dbReference type="PIRSF" id="PIRSF006755">
    <property type="entry name" value="DTB_synth"/>
    <property type="match status" value="1"/>
</dbReference>
<organism evidence="3 4">
    <name type="scientific">Elizabethkingia occulta</name>
    <dbReference type="NCBI Taxonomy" id="1867263"/>
    <lineage>
        <taxon>Bacteria</taxon>
        <taxon>Pseudomonadati</taxon>
        <taxon>Bacteroidota</taxon>
        <taxon>Flavobacteriia</taxon>
        <taxon>Flavobacteriales</taxon>
        <taxon>Weeksellaceae</taxon>
        <taxon>Elizabethkingia</taxon>
    </lineage>
</organism>
<name>A0A1T3MNG5_9FLAO</name>
<dbReference type="GO" id="GO:0004141">
    <property type="term" value="F:dethiobiotin synthase activity"/>
    <property type="evidence" value="ECO:0007669"/>
    <property type="project" value="UniProtKB-UniRule"/>
</dbReference>
<dbReference type="InterPro" id="IPR027417">
    <property type="entry name" value="P-loop_NTPase"/>
</dbReference>
<keyword evidence="4" id="KW-1185">Reference proteome</keyword>
<dbReference type="Pfam" id="PF13500">
    <property type="entry name" value="AAA_26"/>
    <property type="match status" value="1"/>
</dbReference>
<comment type="pathway">
    <text evidence="2">Cofactor biosynthesis; biotin biosynthesis; biotin from 7,8-diaminononanoate: step 1/2.</text>
</comment>
<dbReference type="EC" id="6.3.3.3" evidence="2"/>
<dbReference type="NCBIfam" id="TIGR00347">
    <property type="entry name" value="bioD"/>
    <property type="match status" value="1"/>
</dbReference>
<comment type="caution">
    <text evidence="3">The sequence shown here is derived from an EMBL/GenBank/DDBJ whole genome shotgun (WGS) entry which is preliminary data.</text>
</comment>
<feature type="active site" evidence="2">
    <location>
        <position position="33"/>
    </location>
</feature>
<keyword evidence="2" id="KW-0067">ATP-binding</keyword>
<evidence type="ECO:0000256" key="1">
    <source>
        <dbReference type="ARBA" id="ARBA00022756"/>
    </source>
</evidence>
<dbReference type="EMBL" id="MAHX01000013">
    <property type="protein sequence ID" value="OPC66178.1"/>
    <property type="molecule type" value="Genomic_DNA"/>
</dbReference>
<keyword evidence="2" id="KW-0963">Cytoplasm</keyword>
<feature type="binding site" evidence="2">
    <location>
        <position position="99"/>
    </location>
    <ligand>
        <name>Mg(2+)</name>
        <dbReference type="ChEBI" id="CHEBI:18420"/>
    </ligand>
</feature>
<dbReference type="PANTHER" id="PTHR43210:SF5">
    <property type="entry name" value="DETHIOBIOTIN SYNTHETASE"/>
    <property type="match status" value="1"/>
</dbReference>
<dbReference type="GO" id="GO:0005829">
    <property type="term" value="C:cytosol"/>
    <property type="evidence" value="ECO:0007669"/>
    <property type="project" value="TreeGrafter"/>
</dbReference>
<feature type="binding site" evidence="2">
    <location>
        <begin position="99"/>
        <end position="102"/>
    </location>
    <ligand>
        <name>ATP</name>
        <dbReference type="ChEBI" id="CHEBI:30616"/>
    </ligand>
</feature>
<gene>
    <name evidence="2" type="primary">bioD</name>
    <name evidence="3" type="ORF">BAZ10_02830</name>
</gene>
<comment type="function">
    <text evidence="2">Catalyzes a mechanistically unusual reaction, the ATP-dependent insertion of CO2 between the N7 and N8 nitrogen atoms of 7,8-diaminopelargonic acid (DAPA, also called 7,8-diammoniononanoate) to form a ureido ring.</text>
</comment>
<dbReference type="UniPathway" id="UPA00078">
    <property type="reaction ID" value="UER00161"/>
</dbReference>
<dbReference type="AlphaFoldDB" id="A0A1T3MNG5"/>
<dbReference type="Proteomes" id="UP000190813">
    <property type="component" value="Unassembled WGS sequence"/>
</dbReference>
<evidence type="ECO:0000313" key="3">
    <source>
        <dbReference type="EMBL" id="OPC66178.1"/>
    </source>
</evidence>
<comment type="subunit">
    <text evidence="2">Homodimer.</text>
</comment>
<dbReference type="CDD" id="cd03109">
    <property type="entry name" value="DTBS"/>
    <property type="match status" value="1"/>
</dbReference>
<comment type="cofactor">
    <cofactor evidence="2">
        <name>Mg(2+)</name>
        <dbReference type="ChEBI" id="CHEBI:18420"/>
    </cofactor>
</comment>
<dbReference type="RefSeq" id="WP_078771730.1">
    <property type="nucleotide sequence ID" value="NZ_CBCSBR010000005.1"/>
</dbReference>
<keyword evidence="1 2" id="KW-0093">Biotin biosynthesis</keyword>
<feature type="binding site" evidence="2">
    <location>
        <position position="17"/>
    </location>
    <ligand>
        <name>Mg(2+)</name>
        <dbReference type="ChEBI" id="CHEBI:18420"/>
    </ligand>
</feature>
<comment type="subcellular location">
    <subcellularLocation>
        <location evidence="2">Cytoplasm</location>
    </subcellularLocation>
</comment>
<accession>A0A1T3MNG5</accession>
<dbReference type="PANTHER" id="PTHR43210">
    <property type="entry name" value="DETHIOBIOTIN SYNTHETASE"/>
    <property type="match status" value="1"/>
</dbReference>
<evidence type="ECO:0000256" key="2">
    <source>
        <dbReference type="HAMAP-Rule" id="MF_00336"/>
    </source>
</evidence>
<keyword evidence="2" id="KW-0479">Metal-binding</keyword>
<proteinExistence type="inferred from homology"/>
<feature type="binding site" evidence="2">
    <location>
        <begin position="13"/>
        <end position="18"/>
    </location>
    <ligand>
        <name>ATP</name>
        <dbReference type="ChEBI" id="CHEBI:30616"/>
    </ligand>
</feature>
<evidence type="ECO:0000313" key="4">
    <source>
        <dbReference type="Proteomes" id="UP000190813"/>
    </source>
</evidence>
<dbReference type="GO" id="GO:0000287">
    <property type="term" value="F:magnesium ion binding"/>
    <property type="evidence" value="ECO:0007669"/>
    <property type="project" value="UniProtKB-UniRule"/>
</dbReference>
<comment type="similarity">
    <text evidence="2">Belongs to the dethiobiotin synthetase family.</text>
</comment>
<keyword evidence="2" id="KW-0436">Ligase</keyword>
<dbReference type="GO" id="GO:0009102">
    <property type="term" value="P:biotin biosynthetic process"/>
    <property type="evidence" value="ECO:0007669"/>
    <property type="project" value="UniProtKB-UniRule"/>
</dbReference>
<protein>
    <recommendedName>
        <fullName evidence="2">ATP-dependent dethiobiotin synthetase BioD</fullName>
        <ecNumber evidence="2">6.3.3.3</ecNumber>
    </recommendedName>
    <alternativeName>
        <fullName evidence="2">DTB synthetase</fullName>
        <shortName evidence="2">DTBS</shortName>
    </alternativeName>
    <alternativeName>
        <fullName evidence="2">Dethiobiotin synthase</fullName>
    </alternativeName>
</protein>
<reference evidence="3 4" key="1">
    <citation type="submission" date="2016-06" db="EMBL/GenBank/DDBJ databases">
        <title>Revisiting the taxonomy of the Elizabethkingia Genus based on Whole-Genome Sequencing, Optical Mapping, and MALDI-TOF.</title>
        <authorList>
            <person name="Nicholson A.C."/>
        </authorList>
    </citation>
    <scope>NUCLEOTIDE SEQUENCE [LARGE SCALE GENOMIC DNA]</scope>
    <source>
        <strain evidence="3 4">G4070</strain>
    </source>
</reference>
<dbReference type="InterPro" id="IPR004472">
    <property type="entry name" value="DTB_synth_BioD"/>
</dbReference>
<comment type="catalytic activity">
    <reaction evidence="2">
        <text>(7R,8S)-7,8-diammoniononanoate + CO2 + ATP = (4R,5S)-dethiobiotin + ADP + phosphate + 3 H(+)</text>
        <dbReference type="Rhea" id="RHEA:15805"/>
        <dbReference type="ChEBI" id="CHEBI:15378"/>
        <dbReference type="ChEBI" id="CHEBI:16526"/>
        <dbReference type="ChEBI" id="CHEBI:30616"/>
        <dbReference type="ChEBI" id="CHEBI:43474"/>
        <dbReference type="ChEBI" id="CHEBI:149469"/>
        <dbReference type="ChEBI" id="CHEBI:149473"/>
        <dbReference type="ChEBI" id="CHEBI:456216"/>
        <dbReference type="EC" id="6.3.3.3"/>
    </reaction>
</comment>
<feature type="binding site" evidence="2">
    <location>
        <position position="37"/>
    </location>
    <ligand>
        <name>substrate</name>
    </ligand>
</feature>
<comment type="caution">
    <text evidence="2">Lacks conserved residue(s) required for the propagation of feature annotation.</text>
</comment>
<dbReference type="Gene3D" id="3.40.50.300">
    <property type="entry name" value="P-loop containing nucleotide triphosphate hydrolases"/>
    <property type="match status" value="1"/>
</dbReference>
<dbReference type="GO" id="GO:0005524">
    <property type="term" value="F:ATP binding"/>
    <property type="evidence" value="ECO:0007669"/>
    <property type="project" value="UniProtKB-UniRule"/>
</dbReference>
<keyword evidence="2" id="KW-0547">Nucleotide-binding</keyword>
<sequence>MNTKYFITGIGTGVGKTIASAVLRQYFKADYWKPVQSGDLDQSDSMLVKQLTNDEWRIHPERFCLQYPASPHQSAAMEGIEIKVDDFRLPETDNMLLTEGAGGLFVPLNHEEFMIDLIEHFNIPAILVVKDYLGCINHTLLSLEALGYRNIEVAFVVFNGDFVPETREVLLKHIPENSKVIELPEIKDLTREVIQEVADSVQRNLK</sequence>
<dbReference type="SUPFAM" id="SSF52540">
    <property type="entry name" value="P-loop containing nucleoside triphosphate hydrolases"/>
    <property type="match status" value="1"/>
</dbReference>
<keyword evidence="2" id="KW-0460">Magnesium</keyword>
<feature type="binding site" evidence="2">
    <location>
        <position position="44"/>
    </location>
    <ligand>
        <name>Mg(2+)</name>
        <dbReference type="ChEBI" id="CHEBI:18420"/>
    </ligand>
</feature>
<dbReference type="HAMAP" id="MF_00336">
    <property type="entry name" value="BioD"/>
    <property type="match status" value="1"/>
</dbReference>